<organism evidence="4 5">
    <name type="scientific">Salinirubellus salinus</name>
    <dbReference type="NCBI Taxonomy" id="1364945"/>
    <lineage>
        <taxon>Archaea</taxon>
        <taxon>Methanobacteriati</taxon>
        <taxon>Methanobacteriota</taxon>
        <taxon>Stenosarchaea group</taxon>
        <taxon>Halobacteria</taxon>
        <taxon>Halobacteriales</taxon>
        <taxon>Natronomonadaceae</taxon>
        <taxon>Salinirubellus</taxon>
    </lineage>
</organism>
<evidence type="ECO:0000256" key="2">
    <source>
        <dbReference type="SAM" id="Phobius"/>
    </source>
</evidence>
<keyword evidence="2" id="KW-0812">Transmembrane</keyword>
<feature type="transmembrane region" description="Helical" evidence="2">
    <location>
        <begin position="33"/>
        <end position="58"/>
    </location>
</feature>
<evidence type="ECO:0000313" key="4">
    <source>
        <dbReference type="EMBL" id="UWM55161.1"/>
    </source>
</evidence>
<keyword evidence="2" id="KW-0472">Membrane</keyword>
<feature type="compositionally biased region" description="Low complexity" evidence="1">
    <location>
        <begin position="1"/>
        <end position="11"/>
    </location>
</feature>
<dbReference type="KEGG" id="ssai:N0B31_02505"/>
<dbReference type="Pfam" id="PF23997">
    <property type="entry name" value="DUF7315"/>
    <property type="match status" value="1"/>
</dbReference>
<evidence type="ECO:0000256" key="1">
    <source>
        <dbReference type="SAM" id="MobiDB-lite"/>
    </source>
</evidence>
<keyword evidence="5" id="KW-1185">Reference proteome</keyword>
<protein>
    <recommendedName>
        <fullName evidence="3">DUF7315 domain-containing protein</fullName>
    </recommendedName>
</protein>
<sequence>MSDGDAATATDAEAETTDREGPGGRDVEVPLEIYKIVTVFSTLFAVGMVVLGFVLLDWGTQRATADLSDVNVLITVSGLLAIALGAGTYAFSTRFRATEMGRSKDDAD</sequence>
<evidence type="ECO:0000313" key="5">
    <source>
        <dbReference type="Proteomes" id="UP001057580"/>
    </source>
</evidence>
<proteinExistence type="predicted"/>
<feature type="domain" description="DUF7315" evidence="3">
    <location>
        <begin position="25"/>
        <end position="108"/>
    </location>
</feature>
<dbReference type="InterPro" id="IPR055739">
    <property type="entry name" value="DUF7315"/>
</dbReference>
<dbReference type="AlphaFoldDB" id="A0A9E7R3K1"/>
<dbReference type="GeneID" id="74941257"/>
<evidence type="ECO:0000259" key="3">
    <source>
        <dbReference type="Pfam" id="PF23997"/>
    </source>
</evidence>
<dbReference type="RefSeq" id="WP_260594213.1">
    <property type="nucleotide sequence ID" value="NZ_CP104003.1"/>
</dbReference>
<feature type="transmembrane region" description="Helical" evidence="2">
    <location>
        <begin position="70"/>
        <end position="91"/>
    </location>
</feature>
<accession>A0A9E7R3K1</accession>
<keyword evidence="2" id="KW-1133">Transmembrane helix</keyword>
<dbReference type="EMBL" id="CP104003">
    <property type="protein sequence ID" value="UWM55161.1"/>
    <property type="molecule type" value="Genomic_DNA"/>
</dbReference>
<name>A0A9E7R3K1_9EURY</name>
<dbReference type="Proteomes" id="UP001057580">
    <property type="component" value="Chromosome"/>
</dbReference>
<feature type="compositionally biased region" description="Basic and acidic residues" evidence="1">
    <location>
        <begin position="16"/>
        <end position="26"/>
    </location>
</feature>
<reference evidence="4" key="1">
    <citation type="submission" date="2022-09" db="EMBL/GenBank/DDBJ databases">
        <title>Diverse halophilic archaea isolated from saline environments.</title>
        <authorList>
            <person name="Cui H.-L."/>
        </authorList>
    </citation>
    <scope>NUCLEOTIDE SEQUENCE</scope>
    <source>
        <strain evidence="4">ZS-35-S2</strain>
    </source>
</reference>
<feature type="region of interest" description="Disordered" evidence="1">
    <location>
        <begin position="1"/>
        <end position="26"/>
    </location>
</feature>
<gene>
    <name evidence="4" type="ORF">N0B31_02505</name>
</gene>